<dbReference type="EMBL" id="BMAC01000001">
    <property type="protein sequence ID" value="GFP78580.1"/>
    <property type="molecule type" value="Genomic_DNA"/>
</dbReference>
<dbReference type="Proteomes" id="UP000653305">
    <property type="component" value="Unassembled WGS sequence"/>
</dbReference>
<keyword evidence="3 6" id="KW-0713">Self-incompatibility</keyword>
<evidence type="ECO:0000256" key="6">
    <source>
        <dbReference type="RuleBase" id="RU367044"/>
    </source>
</evidence>
<gene>
    <name evidence="7" type="ORF">PHJA_000001500</name>
</gene>
<sequence length="92" mass="11129">MMLRCQSGDDDLGDHTLLFNQEFKWSFCDDFFSRTVFFCHLWWGSKQQVFDVFRSEFTKVTKPQHFWLAKSDGIYFSNSNVSSTFIKRYNWI</sequence>
<keyword evidence="5" id="KW-0732">Signal</keyword>
<protein>
    <recommendedName>
        <fullName evidence="6">S-protein homolog</fullName>
    </recommendedName>
</protein>
<evidence type="ECO:0000256" key="1">
    <source>
        <dbReference type="ARBA" id="ARBA00004613"/>
    </source>
</evidence>
<evidence type="ECO:0000256" key="2">
    <source>
        <dbReference type="ARBA" id="ARBA00005581"/>
    </source>
</evidence>
<evidence type="ECO:0000313" key="7">
    <source>
        <dbReference type="EMBL" id="GFP78580.1"/>
    </source>
</evidence>
<dbReference type="PANTHER" id="PTHR31232:SF172">
    <property type="entry name" value="S-PROTEIN HOMOLOG"/>
    <property type="match status" value="1"/>
</dbReference>
<name>A0A830AW43_9LAMI</name>
<dbReference type="PANTHER" id="PTHR31232">
    <property type="match status" value="1"/>
</dbReference>
<evidence type="ECO:0000256" key="5">
    <source>
        <dbReference type="ARBA" id="ARBA00022729"/>
    </source>
</evidence>
<reference evidence="7" key="1">
    <citation type="submission" date="2020-07" db="EMBL/GenBank/DDBJ databases">
        <title>Ethylene signaling mediates host invasion by parasitic plants.</title>
        <authorList>
            <person name="Yoshida S."/>
        </authorList>
    </citation>
    <scope>NUCLEOTIDE SEQUENCE</scope>
    <source>
        <strain evidence="7">Okayama</strain>
    </source>
</reference>
<accession>A0A830AW43</accession>
<proteinExistence type="inferred from homology"/>
<evidence type="ECO:0000256" key="3">
    <source>
        <dbReference type="ARBA" id="ARBA00022471"/>
    </source>
</evidence>
<comment type="subcellular location">
    <subcellularLocation>
        <location evidence="1 6">Secreted</location>
    </subcellularLocation>
</comment>
<organism evidence="7 8">
    <name type="scientific">Phtheirospermum japonicum</name>
    <dbReference type="NCBI Taxonomy" id="374723"/>
    <lineage>
        <taxon>Eukaryota</taxon>
        <taxon>Viridiplantae</taxon>
        <taxon>Streptophyta</taxon>
        <taxon>Embryophyta</taxon>
        <taxon>Tracheophyta</taxon>
        <taxon>Spermatophyta</taxon>
        <taxon>Magnoliopsida</taxon>
        <taxon>eudicotyledons</taxon>
        <taxon>Gunneridae</taxon>
        <taxon>Pentapetalae</taxon>
        <taxon>asterids</taxon>
        <taxon>lamiids</taxon>
        <taxon>Lamiales</taxon>
        <taxon>Orobanchaceae</taxon>
        <taxon>Orobanchaceae incertae sedis</taxon>
        <taxon>Phtheirospermum</taxon>
    </lineage>
</organism>
<dbReference type="Pfam" id="PF05938">
    <property type="entry name" value="Self-incomp_S1"/>
    <property type="match status" value="1"/>
</dbReference>
<dbReference type="OrthoDB" id="912885at2759"/>
<dbReference type="AlphaFoldDB" id="A0A830AW43"/>
<keyword evidence="8" id="KW-1185">Reference proteome</keyword>
<evidence type="ECO:0000256" key="4">
    <source>
        <dbReference type="ARBA" id="ARBA00022525"/>
    </source>
</evidence>
<comment type="similarity">
    <text evidence="2 6">Belongs to the plant self-incompatibility (S1) protein family.</text>
</comment>
<keyword evidence="4 6" id="KW-0964">Secreted</keyword>
<dbReference type="GO" id="GO:0060320">
    <property type="term" value="P:rejection of self pollen"/>
    <property type="evidence" value="ECO:0007669"/>
    <property type="project" value="UniProtKB-KW"/>
</dbReference>
<comment type="caution">
    <text evidence="7">The sequence shown here is derived from an EMBL/GenBank/DDBJ whole genome shotgun (WGS) entry which is preliminary data.</text>
</comment>
<dbReference type="InterPro" id="IPR010264">
    <property type="entry name" value="Self-incomp_S1"/>
</dbReference>
<dbReference type="GO" id="GO:0005576">
    <property type="term" value="C:extracellular region"/>
    <property type="evidence" value="ECO:0007669"/>
    <property type="project" value="UniProtKB-SubCell"/>
</dbReference>
<evidence type="ECO:0000313" key="8">
    <source>
        <dbReference type="Proteomes" id="UP000653305"/>
    </source>
</evidence>